<sequence length="206" mass="24200">MACVQEKLEEYERLDDEDQVLLRRALALSLERNEVDVEDSPQRALSLSLRGEINKRPEEVESIPRFMSFGTPILGAPSFTESPQSSFYHDLNDQYKQWIEQQQMFNERQADSKEPHEQTPFSPVSVEELANHGVLYWHFEGEDCMSKIDEIARERNYNSRDEVSSDNSDLYESKMKTFFEEHLHEDEEIRYITEGSGFFDVRGKMD</sequence>
<proteinExistence type="predicted"/>
<name>A0ACA9KWQ5_9GLOM</name>
<protein>
    <submittedName>
        <fullName evidence="1">4952_t:CDS:1</fullName>
    </submittedName>
</protein>
<reference evidence="1" key="1">
    <citation type="submission" date="2021-06" db="EMBL/GenBank/DDBJ databases">
        <authorList>
            <person name="Kallberg Y."/>
            <person name="Tangrot J."/>
            <person name="Rosling A."/>
        </authorList>
    </citation>
    <scope>NUCLEOTIDE SEQUENCE</scope>
    <source>
        <strain evidence="1">CL356</strain>
    </source>
</reference>
<keyword evidence="2" id="KW-1185">Reference proteome</keyword>
<dbReference type="EMBL" id="CAJVPT010003608">
    <property type="protein sequence ID" value="CAG8497911.1"/>
    <property type="molecule type" value="Genomic_DNA"/>
</dbReference>
<evidence type="ECO:0000313" key="2">
    <source>
        <dbReference type="Proteomes" id="UP000789525"/>
    </source>
</evidence>
<dbReference type="Proteomes" id="UP000789525">
    <property type="component" value="Unassembled WGS sequence"/>
</dbReference>
<gene>
    <name evidence="1" type="ORF">ACOLOM_LOCUS2666</name>
</gene>
<evidence type="ECO:0000313" key="1">
    <source>
        <dbReference type="EMBL" id="CAG8497911.1"/>
    </source>
</evidence>
<comment type="caution">
    <text evidence="1">The sequence shown here is derived from an EMBL/GenBank/DDBJ whole genome shotgun (WGS) entry which is preliminary data.</text>
</comment>
<accession>A0ACA9KWQ5</accession>
<organism evidence="1 2">
    <name type="scientific">Acaulospora colombiana</name>
    <dbReference type="NCBI Taxonomy" id="27376"/>
    <lineage>
        <taxon>Eukaryota</taxon>
        <taxon>Fungi</taxon>
        <taxon>Fungi incertae sedis</taxon>
        <taxon>Mucoromycota</taxon>
        <taxon>Glomeromycotina</taxon>
        <taxon>Glomeromycetes</taxon>
        <taxon>Diversisporales</taxon>
        <taxon>Acaulosporaceae</taxon>
        <taxon>Acaulospora</taxon>
    </lineage>
</organism>